<dbReference type="AlphaFoldDB" id="A0A1U7LG68"/>
<dbReference type="InterPro" id="IPR004354">
    <property type="entry name" value="Meiotic_Rec114"/>
</dbReference>
<organism evidence="2 3">
    <name type="scientific">Neolecta irregularis (strain DAH-3)</name>
    <dbReference type="NCBI Taxonomy" id="1198029"/>
    <lineage>
        <taxon>Eukaryota</taxon>
        <taxon>Fungi</taxon>
        <taxon>Dikarya</taxon>
        <taxon>Ascomycota</taxon>
        <taxon>Taphrinomycotina</taxon>
        <taxon>Neolectales</taxon>
        <taxon>Neolectaceae</taxon>
        <taxon>Neolecta</taxon>
    </lineage>
</organism>
<accession>A0A1U7LG68</accession>
<dbReference type="EMBL" id="LXFE01004415">
    <property type="protein sequence ID" value="OLL21639.1"/>
    <property type="molecule type" value="Genomic_DNA"/>
</dbReference>
<feature type="compositionally biased region" description="Polar residues" evidence="1">
    <location>
        <begin position="141"/>
        <end position="155"/>
    </location>
</feature>
<evidence type="ECO:0000313" key="3">
    <source>
        <dbReference type="Proteomes" id="UP000186594"/>
    </source>
</evidence>
<evidence type="ECO:0000256" key="1">
    <source>
        <dbReference type="SAM" id="MobiDB-lite"/>
    </source>
</evidence>
<dbReference type="Proteomes" id="UP000186594">
    <property type="component" value="Unassembled WGS sequence"/>
</dbReference>
<keyword evidence="3" id="KW-1185">Reference proteome</keyword>
<evidence type="ECO:0000313" key="2">
    <source>
        <dbReference type="EMBL" id="OLL21639.1"/>
    </source>
</evidence>
<dbReference type="GO" id="GO:0007131">
    <property type="term" value="P:reciprocal meiotic recombination"/>
    <property type="evidence" value="ECO:0007669"/>
    <property type="project" value="InterPro"/>
</dbReference>
<name>A0A1U7LG68_NEOID</name>
<proteinExistence type="predicted"/>
<feature type="compositionally biased region" description="Low complexity" evidence="1">
    <location>
        <begin position="156"/>
        <end position="167"/>
    </location>
</feature>
<protein>
    <submittedName>
        <fullName evidence="2">Uncharacterized protein</fullName>
    </submittedName>
</protein>
<gene>
    <name evidence="2" type="ORF">NEOLI_001460</name>
</gene>
<dbReference type="Pfam" id="PF03525">
    <property type="entry name" value="Meiotic_rec114"/>
    <property type="match status" value="1"/>
</dbReference>
<feature type="region of interest" description="Disordered" evidence="1">
    <location>
        <begin position="141"/>
        <end position="171"/>
    </location>
</feature>
<reference evidence="2 3" key="1">
    <citation type="submission" date="2016-04" db="EMBL/GenBank/DDBJ databases">
        <title>Evolutionary innovation and constraint leading to complex multicellularity in the Ascomycota.</title>
        <authorList>
            <person name="Cisse O."/>
            <person name="Nguyen A."/>
            <person name="Hewitt D.A."/>
            <person name="Jedd G."/>
            <person name="Stajich J.E."/>
        </authorList>
    </citation>
    <scope>NUCLEOTIDE SEQUENCE [LARGE SCALE GENOMIC DNA]</scope>
    <source>
        <strain evidence="2 3">DAH-3</strain>
    </source>
</reference>
<sequence length="261" mass="29141">MQSYRISKYSTAKSTPKIVWSHDYGPNLRLQLSALPLVGVLCSTLLEIKNDNNLLESFQLSPTANFDDGTYTIDHKHIITAISKSPCLGIKIFDGQKHELRRLQMRFMDDDTFESVHRDLLKSIYSLKSNTEKDRLISMSSQPYNATQKPTRPTNSSQTAPSSPGSSIFQDVSRASTYPSNSNCSQKRHMYALQLAASSPKDNLPEQSLSVKASASKINFLLPVCTFSINRLISFLLKITGGFLGISRTEFGRLDHRMPSG</sequence>
<comment type="caution">
    <text evidence="2">The sequence shown here is derived from an EMBL/GenBank/DDBJ whole genome shotgun (WGS) entry which is preliminary data.</text>
</comment>